<organism evidence="2 3">
    <name type="scientific">Candidatus Cryptobacteroides faecigallinarum</name>
    <dbReference type="NCBI Taxonomy" id="2840763"/>
    <lineage>
        <taxon>Bacteria</taxon>
        <taxon>Pseudomonadati</taxon>
        <taxon>Bacteroidota</taxon>
        <taxon>Bacteroidia</taxon>
        <taxon>Bacteroidales</taxon>
        <taxon>Candidatus Cryptobacteroides</taxon>
    </lineage>
</organism>
<dbReference type="Proteomes" id="UP000823757">
    <property type="component" value="Unassembled WGS sequence"/>
</dbReference>
<comment type="caution">
    <text evidence="2">The sequence shown here is derived from an EMBL/GenBank/DDBJ whole genome shotgun (WGS) entry which is preliminary data.</text>
</comment>
<dbReference type="EMBL" id="JADIMD010000062">
    <property type="protein sequence ID" value="MBO8474501.1"/>
    <property type="molecule type" value="Genomic_DNA"/>
</dbReference>
<dbReference type="SUPFAM" id="SSF52540">
    <property type="entry name" value="P-loop containing nucleoside triphosphate hydrolases"/>
    <property type="match status" value="1"/>
</dbReference>
<gene>
    <name evidence="2" type="ORF">IAB91_04325</name>
</gene>
<evidence type="ECO:0000259" key="1">
    <source>
        <dbReference type="Pfam" id="PF12705"/>
    </source>
</evidence>
<dbReference type="InterPro" id="IPR011604">
    <property type="entry name" value="PDDEXK-like_dom_sf"/>
</dbReference>
<evidence type="ECO:0000313" key="2">
    <source>
        <dbReference type="EMBL" id="MBO8474501.1"/>
    </source>
</evidence>
<name>A0A9D9ILZ1_9BACT</name>
<protein>
    <submittedName>
        <fullName evidence="2">PD-(D/E)XK nuclease family protein</fullName>
    </submittedName>
</protein>
<proteinExistence type="predicted"/>
<reference evidence="2" key="1">
    <citation type="submission" date="2020-10" db="EMBL/GenBank/DDBJ databases">
        <authorList>
            <person name="Gilroy R."/>
        </authorList>
    </citation>
    <scope>NUCLEOTIDE SEQUENCE</scope>
    <source>
        <strain evidence="2">B1-13419</strain>
    </source>
</reference>
<accession>A0A9D9ILZ1</accession>
<dbReference type="InterPro" id="IPR038726">
    <property type="entry name" value="PDDEXK_AddAB-type"/>
</dbReference>
<reference evidence="2" key="2">
    <citation type="journal article" date="2021" name="PeerJ">
        <title>Extensive microbial diversity within the chicken gut microbiome revealed by metagenomics and culture.</title>
        <authorList>
            <person name="Gilroy R."/>
            <person name="Ravi A."/>
            <person name="Getino M."/>
            <person name="Pursley I."/>
            <person name="Horton D.L."/>
            <person name="Alikhan N.F."/>
            <person name="Baker D."/>
            <person name="Gharbi K."/>
            <person name="Hall N."/>
            <person name="Watson M."/>
            <person name="Adriaenssens E.M."/>
            <person name="Foster-Nyarko E."/>
            <person name="Jarju S."/>
            <person name="Secka A."/>
            <person name="Antonio M."/>
            <person name="Oren A."/>
            <person name="Chaudhuri R.R."/>
            <person name="La Ragione R."/>
            <person name="Hildebrand F."/>
            <person name="Pallen M.J."/>
        </authorList>
    </citation>
    <scope>NUCLEOTIDE SEQUENCE</scope>
    <source>
        <strain evidence="2">B1-13419</strain>
    </source>
</reference>
<dbReference type="AlphaFoldDB" id="A0A9D9ILZ1"/>
<dbReference type="Gene3D" id="3.90.320.10">
    <property type="match status" value="1"/>
</dbReference>
<feature type="domain" description="PD-(D/E)XK endonuclease-like" evidence="1">
    <location>
        <begin position="664"/>
        <end position="965"/>
    </location>
</feature>
<sequence>MIPFLRQVAQKYCSEGKMEGSCFIFPNRRSMVFSQKYVAEAVSGSASGIPVMMPQMFTENDFFYKLNDVPVTDRITLLLKLYECYKDLNPKAEPLDEFIFWGDVILSDFNDADKYLADPHQLFTNVSDFKALQDNYSYLSERQRAALERFVSHFNERSSRLTADIGSDRPDVKARFLQIWNILEPLYFSFNRALEKEGCAYEGMVYRGAVKLLDSISAADLPAKFFPGVERFVFVGLNALNECEKAVMRKMRDASVAEFCWDWSGDMIRDSRNKSSFFMADNVREFPQAYRWDEDGLGKPSFHVISVPSSVGQVKIVPDIIKDREDCAVVLPDEHLLMPLLDSIPPEIEDINVTMGYDMSSSAFYSLMSDISALQLHLRERNGEWGFYYRQVWSIFSNGIFKKVADPESLEQADRIKQDKKVFIPQSDFGSSRLMQLIFRPVIRDMKSADPVQIKEFARYQLEVISEMASKFGQSDGMIVEAEFARAYYCDVTRLSSYDLPVLPLTYIRLLDQIAGNESVPFKGEPLRGLQIMGPLETRALDFTNLVILSANEGTFPRRNVSSSFIPAELRKGFGLPTYEYQDAIWAYYFYRMVQRAENVWMLYDSRTEGLHTGEESRYISQLIYHFRLPVHRYVAGSPLGETETGTCIEKSRDDIRLIHSRNLSATSIQNYLACPAKFYYSTVRGLKAADEVVESLDTGMFGTVYHDLMWALFAGEEAMSDYGIMDRRTSVPSVVLQQKKVSREYLDSWLSRDDDIRRKVKSLILNELNAPELTGRNIVTADVIVKYVKKTIERDIEFLDNAGADAFEIIGTEKEFTAEFAGFSFKGYVDRIDSCAPGTLRVNDYKTGKVSDDDMFINDTNALKIADAVFGDDNSARPKIALQFFIYDMLLKKNGFDAQIYNSIYQTSRIFKEPVQAVPLCEDFYSLMEERLEALLAELDNPDVPFSRTGDMRTCEYCDFRKICGR</sequence>
<evidence type="ECO:0000313" key="3">
    <source>
        <dbReference type="Proteomes" id="UP000823757"/>
    </source>
</evidence>
<dbReference type="InterPro" id="IPR027417">
    <property type="entry name" value="P-loop_NTPase"/>
</dbReference>
<dbReference type="Pfam" id="PF12705">
    <property type="entry name" value="PDDEXK_1"/>
    <property type="match status" value="1"/>
</dbReference>